<dbReference type="SUPFAM" id="SSF49265">
    <property type="entry name" value="Fibronectin type III"/>
    <property type="match status" value="2"/>
</dbReference>
<evidence type="ECO:0000313" key="5">
    <source>
        <dbReference type="EMBL" id="KAK0137422.1"/>
    </source>
</evidence>
<dbReference type="Proteomes" id="UP001174136">
    <property type="component" value="Unassembled WGS sequence"/>
</dbReference>
<dbReference type="EMBL" id="JAOPHQ010004881">
    <property type="protein sequence ID" value="KAK0137422.1"/>
    <property type="molecule type" value="Genomic_DNA"/>
</dbReference>
<feature type="chain" id="PRO_5041386284" evidence="2">
    <location>
        <begin position="27"/>
        <end position="506"/>
    </location>
</feature>
<name>A0AA47NV94_MERPO</name>
<gene>
    <name evidence="5" type="primary">Il10ra</name>
    <name evidence="5" type="ORF">N1851_026372</name>
</gene>
<protein>
    <submittedName>
        <fullName evidence="5">Interleukin-10 receptor subunit alpha</fullName>
    </submittedName>
</protein>
<dbReference type="InterPro" id="IPR036116">
    <property type="entry name" value="FN3_sf"/>
</dbReference>
<dbReference type="Gene3D" id="2.60.40.10">
    <property type="entry name" value="Immunoglobulins"/>
    <property type="match status" value="1"/>
</dbReference>
<dbReference type="InterPro" id="IPR013783">
    <property type="entry name" value="Ig-like_fold"/>
</dbReference>
<dbReference type="AlphaFoldDB" id="A0AA47NV94"/>
<feature type="signal peptide" evidence="2">
    <location>
        <begin position="1"/>
        <end position="26"/>
    </location>
</feature>
<keyword evidence="6" id="KW-1185">Reference proteome</keyword>
<evidence type="ECO:0000259" key="3">
    <source>
        <dbReference type="Pfam" id="PF01108"/>
    </source>
</evidence>
<reference evidence="5" key="1">
    <citation type="journal article" date="2023" name="Front. Mar. Sci.">
        <title>A new Merluccius polli reference genome to investigate the effects of global change in West African waters.</title>
        <authorList>
            <person name="Mateo J.L."/>
            <person name="Blanco-Fernandez C."/>
            <person name="Garcia-Vazquez E."/>
            <person name="Machado-Schiaffino G."/>
        </authorList>
    </citation>
    <scope>NUCLEOTIDE SEQUENCE</scope>
    <source>
        <strain evidence="5">C29</strain>
        <tissue evidence="5">Fin</tissue>
    </source>
</reference>
<proteinExistence type="predicted"/>
<feature type="domain" description="Fibronectin type-III" evidence="3">
    <location>
        <begin position="8"/>
        <end position="112"/>
    </location>
</feature>
<dbReference type="InterPro" id="IPR050650">
    <property type="entry name" value="Type-II_Cytokine-TF_Rcpt"/>
</dbReference>
<dbReference type="CDD" id="cd00063">
    <property type="entry name" value="FN3"/>
    <property type="match status" value="1"/>
</dbReference>
<feature type="compositionally biased region" description="Polar residues" evidence="1">
    <location>
        <begin position="324"/>
        <end position="335"/>
    </location>
</feature>
<sequence length="506" mass="55608">MDGHGDTLMLVLVFLTVCSNTWVSGGFPGRPDKLTVSLWDGEATVAWVRPVNVTSPARYSVQMDIYNMPWVNVSHCTMMQATHCDLSGLIDNYRAMYRVRVHTVTANGVSEWAVIKKILPTDSKLRPPTFTLSATSSSLTVTVDEKPVLKKLFPFGLTYTIYLDQRGKDNETTIAYLNDNTKEAMGRIQTFRSLHWGREYCVQMQVQGIAERHISDVSAQKCLLLPKQEWYTITVASLSTLVVLAMLTMLLCVLCCFVRLPEKTPVALKSPKTGWSPLVVGEGNMEVVTDKGWLLSMGWVNKVPGTLHAVVQETEWKKERRTSMDSGVSVGSNGTAKMGGSDPAKLEDSGCAIFEGSQGAESFGSAAVEEHHTQGRCVTPVSAEGKTEDSGDSGVCGLVDVVTGYRKGQLSCMPQMNQGSWPGHAELPEEEITFSTNYRRKTHIQMETVVSVDDSESPSNWLHAAFEEESTPLFLPLMFPPLATGDLGCAMNTVPISICDVELWSE</sequence>
<accession>A0AA47NV94</accession>
<organism evidence="5 6">
    <name type="scientific">Merluccius polli</name>
    <name type="common">Benguela hake</name>
    <name type="synonym">Merluccius cadenati</name>
    <dbReference type="NCBI Taxonomy" id="89951"/>
    <lineage>
        <taxon>Eukaryota</taxon>
        <taxon>Metazoa</taxon>
        <taxon>Chordata</taxon>
        <taxon>Craniata</taxon>
        <taxon>Vertebrata</taxon>
        <taxon>Euteleostomi</taxon>
        <taxon>Actinopterygii</taxon>
        <taxon>Neopterygii</taxon>
        <taxon>Teleostei</taxon>
        <taxon>Neoteleostei</taxon>
        <taxon>Acanthomorphata</taxon>
        <taxon>Zeiogadaria</taxon>
        <taxon>Gadariae</taxon>
        <taxon>Gadiformes</taxon>
        <taxon>Gadoidei</taxon>
        <taxon>Merlucciidae</taxon>
        <taxon>Merluccius</taxon>
    </lineage>
</organism>
<evidence type="ECO:0000259" key="4">
    <source>
        <dbReference type="Pfam" id="PF09294"/>
    </source>
</evidence>
<keyword evidence="2" id="KW-0732">Signal</keyword>
<dbReference type="InterPro" id="IPR015373">
    <property type="entry name" value="Interferon/interleukin_rcp_dom"/>
</dbReference>
<feature type="region of interest" description="Disordered" evidence="1">
    <location>
        <begin position="318"/>
        <end position="342"/>
    </location>
</feature>
<dbReference type="Pfam" id="PF09294">
    <property type="entry name" value="Interfer-bind"/>
    <property type="match status" value="1"/>
</dbReference>
<dbReference type="PANTHER" id="PTHR20859">
    <property type="entry name" value="INTERFERON/INTERLEUKIN RECEPTOR"/>
    <property type="match status" value="1"/>
</dbReference>
<dbReference type="GO" id="GO:0004896">
    <property type="term" value="F:cytokine receptor activity"/>
    <property type="evidence" value="ECO:0007669"/>
    <property type="project" value="TreeGrafter"/>
</dbReference>
<dbReference type="PANTHER" id="PTHR20859:SF94">
    <property type="entry name" value="CYTOKINE RECEPTOR FAMILY MEMBER B7"/>
    <property type="match status" value="1"/>
</dbReference>
<dbReference type="InterPro" id="IPR003961">
    <property type="entry name" value="FN3_dom"/>
</dbReference>
<evidence type="ECO:0000256" key="2">
    <source>
        <dbReference type="SAM" id="SignalP"/>
    </source>
</evidence>
<dbReference type="GO" id="GO:0005886">
    <property type="term" value="C:plasma membrane"/>
    <property type="evidence" value="ECO:0007669"/>
    <property type="project" value="TreeGrafter"/>
</dbReference>
<keyword evidence="5" id="KW-0675">Receptor</keyword>
<evidence type="ECO:0000313" key="6">
    <source>
        <dbReference type="Proteomes" id="UP001174136"/>
    </source>
</evidence>
<evidence type="ECO:0000256" key="1">
    <source>
        <dbReference type="SAM" id="MobiDB-lite"/>
    </source>
</evidence>
<feature type="domain" description="Interferon/interleukin receptor" evidence="4">
    <location>
        <begin position="124"/>
        <end position="223"/>
    </location>
</feature>
<dbReference type="Pfam" id="PF01108">
    <property type="entry name" value="Tissue_fac"/>
    <property type="match status" value="1"/>
</dbReference>
<comment type="caution">
    <text evidence="5">The sequence shown here is derived from an EMBL/GenBank/DDBJ whole genome shotgun (WGS) entry which is preliminary data.</text>
</comment>